<dbReference type="EMBL" id="BART01037439">
    <property type="protein sequence ID" value="GAH07601.1"/>
    <property type="molecule type" value="Genomic_DNA"/>
</dbReference>
<protein>
    <recommendedName>
        <fullName evidence="2">ABC transporter domain-containing protein</fullName>
    </recommendedName>
</protein>
<dbReference type="InterPro" id="IPR027417">
    <property type="entry name" value="P-loop_NTPase"/>
</dbReference>
<dbReference type="GO" id="GO:0016887">
    <property type="term" value="F:ATP hydrolysis activity"/>
    <property type="evidence" value="ECO:0007669"/>
    <property type="project" value="InterPro"/>
</dbReference>
<gene>
    <name evidence="3" type="ORF">S01H4_62641</name>
</gene>
<keyword evidence="1" id="KW-0813">Transport</keyword>
<dbReference type="Gene3D" id="3.40.50.300">
    <property type="entry name" value="P-loop containing nucleotide triphosphate hydrolases"/>
    <property type="match status" value="1"/>
</dbReference>
<evidence type="ECO:0000259" key="2">
    <source>
        <dbReference type="Pfam" id="PF00005"/>
    </source>
</evidence>
<dbReference type="PANTHER" id="PTHR42734">
    <property type="entry name" value="METAL TRANSPORT SYSTEM ATP-BINDING PROTEIN TM_0124-RELATED"/>
    <property type="match status" value="1"/>
</dbReference>
<dbReference type="SUPFAM" id="SSF52540">
    <property type="entry name" value="P-loop containing nucleoside triphosphate hydrolases"/>
    <property type="match status" value="1"/>
</dbReference>
<evidence type="ECO:0000313" key="3">
    <source>
        <dbReference type="EMBL" id="GAH07601.1"/>
    </source>
</evidence>
<reference evidence="3" key="1">
    <citation type="journal article" date="2014" name="Front. Microbiol.">
        <title>High frequency of phylogenetically diverse reductive dehalogenase-homologous genes in deep subseafloor sedimentary metagenomes.</title>
        <authorList>
            <person name="Kawai M."/>
            <person name="Futagami T."/>
            <person name="Toyoda A."/>
            <person name="Takaki Y."/>
            <person name="Nishi S."/>
            <person name="Hori S."/>
            <person name="Arai W."/>
            <person name="Tsubouchi T."/>
            <person name="Morono Y."/>
            <person name="Uchiyama I."/>
            <person name="Ito T."/>
            <person name="Fujiyama A."/>
            <person name="Inagaki F."/>
            <person name="Takami H."/>
        </authorList>
    </citation>
    <scope>NUCLEOTIDE SEQUENCE</scope>
    <source>
        <strain evidence="3">Expedition CK06-06</strain>
    </source>
</reference>
<name>X1CH24_9ZZZZ</name>
<organism evidence="3">
    <name type="scientific">marine sediment metagenome</name>
    <dbReference type="NCBI Taxonomy" id="412755"/>
    <lineage>
        <taxon>unclassified sequences</taxon>
        <taxon>metagenomes</taxon>
        <taxon>ecological metagenomes</taxon>
    </lineage>
</organism>
<dbReference type="InterPro" id="IPR050153">
    <property type="entry name" value="Metal_Ion_Import_ABC"/>
</dbReference>
<accession>X1CH24</accession>
<dbReference type="InterPro" id="IPR003439">
    <property type="entry name" value="ABC_transporter-like_ATP-bd"/>
</dbReference>
<feature type="domain" description="ABC transporter" evidence="2">
    <location>
        <begin position="23"/>
        <end position="73"/>
    </location>
</feature>
<dbReference type="AlphaFoldDB" id="X1CH24"/>
<dbReference type="GO" id="GO:0005524">
    <property type="term" value="F:ATP binding"/>
    <property type="evidence" value="ECO:0007669"/>
    <property type="project" value="InterPro"/>
</dbReference>
<feature type="non-terminal residue" evidence="3">
    <location>
        <position position="82"/>
    </location>
</feature>
<sequence length="82" mass="9187">MSGKRNMLSVKNLDFSYNQRKVLDNISFNVEKEDFISILGPNGSGKSTLVNLISKVLIGYEGKIEVGGRDIKFYGRALQSTW</sequence>
<dbReference type="Pfam" id="PF00005">
    <property type="entry name" value="ABC_tran"/>
    <property type="match status" value="1"/>
</dbReference>
<proteinExistence type="predicted"/>
<comment type="caution">
    <text evidence="3">The sequence shown here is derived from an EMBL/GenBank/DDBJ whole genome shotgun (WGS) entry which is preliminary data.</text>
</comment>
<evidence type="ECO:0000256" key="1">
    <source>
        <dbReference type="ARBA" id="ARBA00022448"/>
    </source>
</evidence>